<dbReference type="InterPro" id="IPR002698">
    <property type="entry name" value="FTHF_cligase"/>
</dbReference>
<dbReference type="InterPro" id="IPR024185">
    <property type="entry name" value="FTHF_cligase-like_sf"/>
</dbReference>
<keyword evidence="7" id="KW-1185">Reference proteome</keyword>
<evidence type="ECO:0000313" key="7">
    <source>
        <dbReference type="Proteomes" id="UP001298753"/>
    </source>
</evidence>
<keyword evidence="5" id="KW-0479">Metal-binding</keyword>
<evidence type="ECO:0000256" key="5">
    <source>
        <dbReference type="RuleBase" id="RU361279"/>
    </source>
</evidence>
<evidence type="ECO:0000256" key="1">
    <source>
        <dbReference type="ARBA" id="ARBA00010638"/>
    </source>
</evidence>
<proteinExistence type="inferred from homology"/>
<dbReference type="RefSeq" id="WP_227599999.1">
    <property type="nucleotide sequence ID" value="NZ_JAJEPX010000001.1"/>
</dbReference>
<keyword evidence="6" id="KW-0436">Ligase</keyword>
<dbReference type="PANTHER" id="PTHR23407">
    <property type="entry name" value="ATPASE INHIBITOR/5-FORMYLTETRAHYDROFOLATE CYCLO-LIGASE"/>
    <property type="match status" value="1"/>
</dbReference>
<comment type="similarity">
    <text evidence="1 5">Belongs to the 5-formyltetrahydrofolate cyclo-ligase family.</text>
</comment>
<name>A0AAW4VYJ5_9FIRM</name>
<feature type="binding site" evidence="4">
    <location>
        <begin position="5"/>
        <end position="9"/>
    </location>
    <ligand>
        <name>ATP</name>
        <dbReference type="ChEBI" id="CHEBI:30616"/>
    </ligand>
</feature>
<dbReference type="GO" id="GO:0046872">
    <property type="term" value="F:metal ion binding"/>
    <property type="evidence" value="ECO:0007669"/>
    <property type="project" value="UniProtKB-KW"/>
</dbReference>
<reference evidence="6 7" key="1">
    <citation type="submission" date="2021-10" db="EMBL/GenBank/DDBJ databases">
        <title>Anaerobic single-cell dispensing facilitates the cultivation of human gut bacteria.</title>
        <authorList>
            <person name="Afrizal A."/>
        </authorList>
    </citation>
    <scope>NUCLEOTIDE SEQUENCE [LARGE SCALE GENOMIC DNA]</scope>
    <source>
        <strain evidence="6 7">CLA-AA-H270</strain>
    </source>
</reference>
<dbReference type="GO" id="GO:0030272">
    <property type="term" value="F:5-formyltetrahydrofolate cyclo-ligase activity"/>
    <property type="evidence" value="ECO:0007669"/>
    <property type="project" value="UniProtKB-EC"/>
</dbReference>
<evidence type="ECO:0000313" key="6">
    <source>
        <dbReference type="EMBL" id="MCC2175769.1"/>
    </source>
</evidence>
<dbReference type="PIRSF" id="PIRSF006806">
    <property type="entry name" value="FTHF_cligase"/>
    <property type="match status" value="1"/>
</dbReference>
<dbReference type="InterPro" id="IPR037171">
    <property type="entry name" value="NagB/RpiA_transferase-like"/>
</dbReference>
<protein>
    <recommendedName>
        <fullName evidence="5">5-formyltetrahydrofolate cyclo-ligase</fullName>
        <ecNumber evidence="5">6.3.3.2</ecNumber>
    </recommendedName>
</protein>
<dbReference type="Pfam" id="PF01812">
    <property type="entry name" value="5-FTHF_cyc-lig"/>
    <property type="match status" value="1"/>
</dbReference>
<dbReference type="GO" id="GO:0005524">
    <property type="term" value="F:ATP binding"/>
    <property type="evidence" value="ECO:0007669"/>
    <property type="project" value="UniProtKB-KW"/>
</dbReference>
<sequence>MCTDKKTLRGRYLAERASMSAEEKQAIDRGIAQNILQSEFYQQADCIFCYVSTAEEIDTRTVLENALASGRTVCVPLCGKGGSMTARKITALSELQTGHYGILEPSDTAPEIAPENINLILAPALSCDRKGYRLGYGGGYYDRFLSRTNAVCAALCASQRMSAALPHEAFDRCCHYIITEREVLRTDESR</sequence>
<dbReference type="GO" id="GO:0035999">
    <property type="term" value="P:tetrahydrofolate interconversion"/>
    <property type="evidence" value="ECO:0007669"/>
    <property type="project" value="TreeGrafter"/>
</dbReference>
<organism evidence="6 7">
    <name type="scientific">Agathobaculum butyriciproducens</name>
    <dbReference type="NCBI Taxonomy" id="1628085"/>
    <lineage>
        <taxon>Bacteria</taxon>
        <taxon>Bacillati</taxon>
        <taxon>Bacillota</taxon>
        <taxon>Clostridia</taxon>
        <taxon>Eubacteriales</taxon>
        <taxon>Butyricicoccaceae</taxon>
        <taxon>Agathobaculum</taxon>
    </lineage>
</organism>
<dbReference type="PANTHER" id="PTHR23407:SF1">
    <property type="entry name" value="5-FORMYLTETRAHYDROFOLATE CYCLO-LIGASE"/>
    <property type="match status" value="1"/>
</dbReference>
<dbReference type="SUPFAM" id="SSF100950">
    <property type="entry name" value="NagB/RpiA/CoA transferase-like"/>
    <property type="match status" value="1"/>
</dbReference>
<evidence type="ECO:0000256" key="2">
    <source>
        <dbReference type="ARBA" id="ARBA00022741"/>
    </source>
</evidence>
<comment type="catalytic activity">
    <reaction evidence="5">
        <text>(6S)-5-formyl-5,6,7,8-tetrahydrofolate + ATP = (6R)-5,10-methenyltetrahydrofolate + ADP + phosphate</text>
        <dbReference type="Rhea" id="RHEA:10488"/>
        <dbReference type="ChEBI" id="CHEBI:30616"/>
        <dbReference type="ChEBI" id="CHEBI:43474"/>
        <dbReference type="ChEBI" id="CHEBI:57455"/>
        <dbReference type="ChEBI" id="CHEBI:57457"/>
        <dbReference type="ChEBI" id="CHEBI:456216"/>
        <dbReference type="EC" id="6.3.3.2"/>
    </reaction>
</comment>
<dbReference type="Proteomes" id="UP001298753">
    <property type="component" value="Unassembled WGS sequence"/>
</dbReference>
<dbReference type="Gene3D" id="3.40.50.10420">
    <property type="entry name" value="NagB/RpiA/CoA transferase-like"/>
    <property type="match status" value="1"/>
</dbReference>
<evidence type="ECO:0000256" key="4">
    <source>
        <dbReference type="PIRSR" id="PIRSR006806-1"/>
    </source>
</evidence>
<feature type="binding site" evidence="4">
    <location>
        <begin position="133"/>
        <end position="141"/>
    </location>
    <ligand>
        <name>ATP</name>
        <dbReference type="ChEBI" id="CHEBI:30616"/>
    </ligand>
</feature>
<comment type="cofactor">
    <cofactor evidence="5">
        <name>Mg(2+)</name>
        <dbReference type="ChEBI" id="CHEBI:18420"/>
    </cofactor>
</comment>
<dbReference type="EMBL" id="JAJEPX010000001">
    <property type="protein sequence ID" value="MCC2175769.1"/>
    <property type="molecule type" value="Genomic_DNA"/>
</dbReference>
<dbReference type="GO" id="GO:0009396">
    <property type="term" value="P:folic acid-containing compound biosynthetic process"/>
    <property type="evidence" value="ECO:0007669"/>
    <property type="project" value="TreeGrafter"/>
</dbReference>
<keyword evidence="3 4" id="KW-0067">ATP-binding</keyword>
<dbReference type="GeneID" id="98660215"/>
<accession>A0AAW4VYJ5</accession>
<dbReference type="AlphaFoldDB" id="A0AAW4VYJ5"/>
<dbReference type="NCBIfam" id="TIGR02727">
    <property type="entry name" value="MTHFS_bact"/>
    <property type="match status" value="1"/>
</dbReference>
<gene>
    <name evidence="6" type="ORF">LKD22_01270</name>
</gene>
<evidence type="ECO:0000256" key="3">
    <source>
        <dbReference type="ARBA" id="ARBA00022840"/>
    </source>
</evidence>
<feature type="binding site" evidence="4">
    <location>
        <position position="51"/>
    </location>
    <ligand>
        <name>substrate</name>
    </ligand>
</feature>
<keyword evidence="2 4" id="KW-0547">Nucleotide-binding</keyword>
<dbReference type="EC" id="6.3.3.2" evidence="5"/>
<comment type="caution">
    <text evidence="6">The sequence shown here is derived from an EMBL/GenBank/DDBJ whole genome shotgun (WGS) entry which is preliminary data.</text>
</comment>
<keyword evidence="5" id="KW-0460">Magnesium</keyword>
<feature type="binding site" evidence="4">
    <location>
        <position position="56"/>
    </location>
    <ligand>
        <name>substrate</name>
    </ligand>
</feature>